<accession>A0A7C9J8L6</accession>
<evidence type="ECO:0000259" key="1">
    <source>
        <dbReference type="Pfam" id="PF14417"/>
    </source>
</evidence>
<feature type="domain" description="MEDS" evidence="1">
    <location>
        <begin position="24"/>
        <end position="185"/>
    </location>
</feature>
<dbReference type="Proteomes" id="UP000482487">
    <property type="component" value="Unassembled WGS sequence"/>
</dbReference>
<dbReference type="RefSeq" id="WP_160959840.1">
    <property type="nucleotide sequence ID" value="NZ_WVUD01000008.1"/>
</dbReference>
<dbReference type="OrthoDB" id="116243at2"/>
<proteinExistence type="predicted"/>
<organism evidence="2 3">
    <name type="scientific">Solidesulfovibrio aerotolerans</name>
    <dbReference type="NCBI Taxonomy" id="295255"/>
    <lineage>
        <taxon>Bacteria</taxon>
        <taxon>Pseudomonadati</taxon>
        <taxon>Thermodesulfobacteriota</taxon>
        <taxon>Desulfovibrionia</taxon>
        <taxon>Desulfovibrionales</taxon>
        <taxon>Desulfovibrionaceae</taxon>
        <taxon>Solidesulfovibrio</taxon>
    </lineage>
</organism>
<dbReference type="InterPro" id="IPR025847">
    <property type="entry name" value="MEDS_domain"/>
</dbReference>
<dbReference type="AlphaFoldDB" id="A0A7C9J8L6"/>
<evidence type="ECO:0000313" key="3">
    <source>
        <dbReference type="Proteomes" id="UP000482487"/>
    </source>
</evidence>
<name>A0A7C9J8L6_9BACT</name>
<dbReference type="EMBL" id="WVUD01000008">
    <property type="protein sequence ID" value="MYL82898.1"/>
    <property type="molecule type" value="Genomic_DNA"/>
</dbReference>
<protein>
    <recommendedName>
        <fullName evidence="1">MEDS domain-containing protein</fullName>
    </recommendedName>
</protein>
<dbReference type="Pfam" id="PF14417">
    <property type="entry name" value="MEDS"/>
    <property type="match status" value="1"/>
</dbReference>
<gene>
    <name evidence="2" type="ORF">GTA51_07070</name>
</gene>
<keyword evidence="3" id="KW-1185">Reference proteome</keyword>
<comment type="caution">
    <text evidence="2">The sequence shown here is derived from an EMBL/GenBank/DDBJ whole genome shotgun (WGS) entry which is preliminary data.</text>
</comment>
<evidence type="ECO:0000313" key="2">
    <source>
        <dbReference type="EMBL" id="MYL82898.1"/>
    </source>
</evidence>
<sequence length="217" mass="24717">MHITTSGQPALDLGFGNYTCNWGTHFCGLYETQAERDAIIMGYLAQGMLAGDLQCHCPVERTPEDFLHEFPKHCPHCEKHMADTTRLQILSAKTLYYPDGKFSPWAMDDSLNAIFEKSQRDGKRNVRAAAEMDWALEAIPGVDNLMAYESRLNYFINAKPWISICLYDVTKFDGKTIMQVLQTHPYTISQGVVTQNPFFQDPDIWLAKNAPEFLRRG</sequence>
<reference evidence="2 3" key="1">
    <citation type="submission" date="2020-01" db="EMBL/GenBank/DDBJ databases">
        <title>Genome sequence of Desulfovibrio aerotolerans DSM 16695(T).</title>
        <authorList>
            <person name="Karnachuk O."/>
            <person name="Avakyan M."/>
            <person name="Mardanov A."/>
            <person name="Kadnikov V."/>
            <person name="Ravin N."/>
        </authorList>
    </citation>
    <scope>NUCLEOTIDE SEQUENCE [LARGE SCALE GENOMIC DNA]</scope>
    <source>
        <strain evidence="2 3">DSM 16695</strain>
    </source>
</reference>